<dbReference type="AlphaFoldDB" id="A0A5J4U6H5"/>
<feature type="compositionally biased region" description="Acidic residues" evidence="1">
    <location>
        <begin position="195"/>
        <end position="213"/>
    </location>
</feature>
<feature type="compositionally biased region" description="Acidic residues" evidence="1">
    <location>
        <begin position="167"/>
        <end position="187"/>
    </location>
</feature>
<dbReference type="SUPFAM" id="SSF56112">
    <property type="entry name" value="Protein kinase-like (PK-like)"/>
    <property type="match status" value="1"/>
</dbReference>
<evidence type="ECO:0000313" key="3">
    <source>
        <dbReference type="Proteomes" id="UP000324800"/>
    </source>
</evidence>
<dbReference type="EMBL" id="SNRW01019917">
    <property type="protein sequence ID" value="KAA6365938.1"/>
    <property type="molecule type" value="Genomic_DNA"/>
</dbReference>
<gene>
    <name evidence="2" type="ORF">EZS28_038536</name>
</gene>
<accession>A0A5J4U6H5</accession>
<dbReference type="Gene3D" id="1.10.510.10">
    <property type="entry name" value="Transferase(Phosphotransferase) domain 1"/>
    <property type="match status" value="1"/>
</dbReference>
<dbReference type="InterPro" id="IPR011009">
    <property type="entry name" value="Kinase-like_dom_sf"/>
</dbReference>
<feature type="region of interest" description="Disordered" evidence="1">
    <location>
        <begin position="76"/>
        <end position="99"/>
    </location>
</feature>
<evidence type="ECO:0008006" key="4">
    <source>
        <dbReference type="Google" id="ProtNLM"/>
    </source>
</evidence>
<feature type="compositionally biased region" description="Basic and acidic residues" evidence="1">
    <location>
        <begin position="88"/>
        <end position="97"/>
    </location>
</feature>
<dbReference type="OrthoDB" id="4062651at2759"/>
<feature type="compositionally biased region" description="Polar residues" evidence="1">
    <location>
        <begin position="76"/>
        <end position="87"/>
    </location>
</feature>
<feature type="compositionally biased region" description="Basic residues" evidence="1">
    <location>
        <begin position="139"/>
        <end position="149"/>
    </location>
</feature>
<protein>
    <recommendedName>
        <fullName evidence="4">Serine-threonine/tyrosine-protein kinase catalytic domain-containing protein</fullName>
    </recommendedName>
</protein>
<proteinExistence type="predicted"/>
<evidence type="ECO:0000256" key="1">
    <source>
        <dbReference type="SAM" id="MobiDB-lite"/>
    </source>
</evidence>
<sequence>MTTDIPFGELDAISASNRIMNGHRPSLAEFEGTPFGDIIEKCWCQDPRERISLDGLFKELRILQRTFELRYIPGSTESQQSGYSTKTLETKLEHDSSLDSNISSQDLLALLSKHMSPRQYRNQIILQERMRQLRMQIKQQKKKSKKSHLQQKDTTYTNKDDNSKEQNEDDNEQEEEQKSDEWWQQEDNEIRVEDWNEDQQDYIYNDDDSDDIEDLKRQSDEEDEEEDKDKDKEEDKEDKKDN</sequence>
<evidence type="ECO:0000313" key="2">
    <source>
        <dbReference type="EMBL" id="KAA6365938.1"/>
    </source>
</evidence>
<dbReference type="Proteomes" id="UP000324800">
    <property type="component" value="Unassembled WGS sequence"/>
</dbReference>
<feature type="compositionally biased region" description="Basic and acidic residues" evidence="1">
    <location>
        <begin position="229"/>
        <end position="242"/>
    </location>
</feature>
<feature type="region of interest" description="Disordered" evidence="1">
    <location>
        <begin position="135"/>
        <end position="242"/>
    </location>
</feature>
<comment type="caution">
    <text evidence="2">The sequence shown here is derived from an EMBL/GenBank/DDBJ whole genome shotgun (WGS) entry which is preliminary data.</text>
</comment>
<name>A0A5J4U6H5_9EUKA</name>
<reference evidence="2 3" key="1">
    <citation type="submission" date="2019-03" db="EMBL/GenBank/DDBJ databases">
        <title>Single cell metagenomics reveals metabolic interactions within the superorganism composed of flagellate Streblomastix strix and complex community of Bacteroidetes bacteria on its surface.</title>
        <authorList>
            <person name="Treitli S.C."/>
            <person name="Kolisko M."/>
            <person name="Husnik F."/>
            <person name="Keeling P."/>
            <person name="Hampl V."/>
        </authorList>
    </citation>
    <scope>NUCLEOTIDE SEQUENCE [LARGE SCALE GENOMIC DNA]</scope>
    <source>
        <strain evidence="2">ST1C</strain>
    </source>
</reference>
<organism evidence="2 3">
    <name type="scientific">Streblomastix strix</name>
    <dbReference type="NCBI Taxonomy" id="222440"/>
    <lineage>
        <taxon>Eukaryota</taxon>
        <taxon>Metamonada</taxon>
        <taxon>Preaxostyla</taxon>
        <taxon>Oxymonadida</taxon>
        <taxon>Streblomastigidae</taxon>
        <taxon>Streblomastix</taxon>
    </lineage>
</organism>